<keyword evidence="1" id="KW-0472">Membrane</keyword>
<keyword evidence="1" id="KW-0812">Transmembrane</keyword>
<feature type="transmembrane region" description="Helical" evidence="1">
    <location>
        <begin position="6"/>
        <end position="24"/>
    </location>
</feature>
<dbReference type="STRING" id="451379.A0A0N5AZ44"/>
<evidence type="ECO:0000313" key="2">
    <source>
        <dbReference type="Proteomes" id="UP000046393"/>
    </source>
</evidence>
<organism evidence="2 3">
    <name type="scientific">Syphacia muris</name>
    <dbReference type="NCBI Taxonomy" id="451379"/>
    <lineage>
        <taxon>Eukaryota</taxon>
        <taxon>Metazoa</taxon>
        <taxon>Ecdysozoa</taxon>
        <taxon>Nematoda</taxon>
        <taxon>Chromadorea</taxon>
        <taxon>Rhabditida</taxon>
        <taxon>Spirurina</taxon>
        <taxon>Oxyuridomorpha</taxon>
        <taxon>Oxyuroidea</taxon>
        <taxon>Oxyuridae</taxon>
        <taxon>Syphacia</taxon>
    </lineage>
</organism>
<dbReference type="PANTHER" id="PTHR14614">
    <property type="entry name" value="HEPATOCELLULAR CARCINOMA-ASSOCIATED ANTIGEN"/>
    <property type="match status" value="1"/>
</dbReference>
<dbReference type="WBParaSite" id="SMUV_0001026101-mRNA-1">
    <property type="protein sequence ID" value="SMUV_0001026101-mRNA-1"/>
    <property type="gene ID" value="SMUV_0001026101"/>
</dbReference>
<dbReference type="Proteomes" id="UP000046393">
    <property type="component" value="Unplaced"/>
</dbReference>
<proteinExistence type="predicted"/>
<evidence type="ECO:0000313" key="3">
    <source>
        <dbReference type="WBParaSite" id="SMUV_0001026101-mRNA-1"/>
    </source>
</evidence>
<dbReference type="SUPFAM" id="SSF53335">
    <property type="entry name" value="S-adenosyl-L-methionine-dependent methyltransferases"/>
    <property type="match status" value="1"/>
</dbReference>
<dbReference type="Gene3D" id="3.40.50.150">
    <property type="entry name" value="Vaccinia Virus protein VP39"/>
    <property type="match status" value="1"/>
</dbReference>
<dbReference type="PANTHER" id="PTHR14614:SF132">
    <property type="entry name" value="PROTEIN-LYSINE METHYLTRANSFERASE C42C1.13"/>
    <property type="match status" value="1"/>
</dbReference>
<evidence type="ECO:0000256" key="1">
    <source>
        <dbReference type="SAM" id="Phobius"/>
    </source>
</evidence>
<dbReference type="AlphaFoldDB" id="A0A0N5AZ44"/>
<dbReference type="InterPro" id="IPR029063">
    <property type="entry name" value="SAM-dependent_MTases_sf"/>
</dbReference>
<protein>
    <submittedName>
        <fullName evidence="3">Methyltransferase</fullName>
    </submittedName>
</protein>
<keyword evidence="1" id="KW-1133">Transmembrane helix</keyword>
<reference evidence="3" key="1">
    <citation type="submission" date="2017-02" db="UniProtKB">
        <authorList>
            <consortium name="WormBaseParasite"/>
        </authorList>
    </citation>
    <scope>IDENTIFICATION</scope>
</reference>
<accession>A0A0N5AZ44</accession>
<dbReference type="Pfam" id="PF10294">
    <property type="entry name" value="Methyltransf_16"/>
    <property type="match status" value="1"/>
</dbReference>
<dbReference type="InterPro" id="IPR019410">
    <property type="entry name" value="Methyltransf_16"/>
</dbReference>
<keyword evidence="2" id="KW-1185">Reference proteome</keyword>
<sequence>VFWLFHHIILIYLLTILLYFLRVLELGAGLGLPSIIANKCGAKYVMSTDQQLAVDLLKENIGYNIPNAMNIAVSVLDWKNFKLDTTYDVINSFYNFIVVLGADLVYKQELFEPLKILLDKCTNSSSVIIFASRIRYKKDELFYNNLNRTDFNVKKILYDEKADIHLYRIMKKIKN</sequence>
<name>A0A0N5AZ44_9BILA</name>